<protein>
    <recommendedName>
        <fullName evidence="4">IGFBP N-terminal domain-containing protein</fullName>
    </recommendedName>
</protein>
<accession>A0A1Y2CZR9</accession>
<dbReference type="Proteomes" id="UP000193642">
    <property type="component" value="Unassembled WGS sequence"/>
</dbReference>
<evidence type="ECO:0008006" key="4">
    <source>
        <dbReference type="Google" id="ProtNLM"/>
    </source>
</evidence>
<sequence>MIEKVKSNRRNPTIPTSKMHLTFVTVLVISAVLALADSDVGGQCQSTPTGLVCKTGLTCVFPTNPTPGGFGICQQNLSDVGGQCQPSVLNGAACKPGLVCILPSQPTPGGFGTCQDTTSASTTVVVPTTRAPSDVGGQCQPSVQNGARCASGLVCVMPSPPTPGGFGVCQDISSPTSVATTAVTSSPIAPTTTPTGLTTINQSGAVEVGGMFVLGLVTTFLM</sequence>
<comment type="caution">
    <text evidence="2">The sequence shown here is derived from an EMBL/GenBank/DDBJ whole genome shotgun (WGS) entry which is preliminary data.</text>
</comment>
<organism evidence="2 3">
    <name type="scientific">Rhizoclosmatium globosum</name>
    <dbReference type="NCBI Taxonomy" id="329046"/>
    <lineage>
        <taxon>Eukaryota</taxon>
        <taxon>Fungi</taxon>
        <taxon>Fungi incertae sedis</taxon>
        <taxon>Chytridiomycota</taxon>
        <taxon>Chytridiomycota incertae sedis</taxon>
        <taxon>Chytridiomycetes</taxon>
        <taxon>Chytridiales</taxon>
        <taxon>Chytriomycetaceae</taxon>
        <taxon>Rhizoclosmatium</taxon>
    </lineage>
</organism>
<name>A0A1Y2CZR9_9FUNG</name>
<proteinExistence type="predicted"/>
<dbReference type="AlphaFoldDB" id="A0A1Y2CZR9"/>
<keyword evidence="3" id="KW-1185">Reference proteome</keyword>
<dbReference type="EMBL" id="MCGO01000003">
    <property type="protein sequence ID" value="ORY52533.1"/>
    <property type="molecule type" value="Genomic_DNA"/>
</dbReference>
<keyword evidence="1" id="KW-0732">Signal</keyword>
<feature type="chain" id="PRO_5011001930" description="IGFBP N-terminal domain-containing protein" evidence="1">
    <location>
        <begin position="37"/>
        <end position="222"/>
    </location>
</feature>
<reference evidence="2 3" key="1">
    <citation type="submission" date="2016-07" db="EMBL/GenBank/DDBJ databases">
        <title>Pervasive Adenine N6-methylation of Active Genes in Fungi.</title>
        <authorList>
            <consortium name="DOE Joint Genome Institute"/>
            <person name="Mondo S.J."/>
            <person name="Dannebaum R.O."/>
            <person name="Kuo R.C."/>
            <person name="Labutti K."/>
            <person name="Haridas S."/>
            <person name="Kuo A."/>
            <person name="Salamov A."/>
            <person name="Ahrendt S.R."/>
            <person name="Lipzen A."/>
            <person name="Sullivan W."/>
            <person name="Andreopoulos W.B."/>
            <person name="Clum A."/>
            <person name="Lindquist E."/>
            <person name="Daum C."/>
            <person name="Ramamoorthy G.K."/>
            <person name="Gryganskyi A."/>
            <person name="Culley D."/>
            <person name="Magnuson J.K."/>
            <person name="James T.Y."/>
            <person name="O'Malley M.A."/>
            <person name="Stajich J.E."/>
            <person name="Spatafora J.W."/>
            <person name="Visel A."/>
            <person name="Grigoriev I.V."/>
        </authorList>
    </citation>
    <scope>NUCLEOTIDE SEQUENCE [LARGE SCALE GENOMIC DNA]</scope>
    <source>
        <strain evidence="2 3">JEL800</strain>
    </source>
</reference>
<evidence type="ECO:0000313" key="3">
    <source>
        <dbReference type="Proteomes" id="UP000193642"/>
    </source>
</evidence>
<evidence type="ECO:0000313" key="2">
    <source>
        <dbReference type="EMBL" id="ORY52533.1"/>
    </source>
</evidence>
<gene>
    <name evidence="2" type="ORF">BCR33DRAFT_733223</name>
</gene>
<evidence type="ECO:0000256" key="1">
    <source>
        <dbReference type="SAM" id="SignalP"/>
    </source>
</evidence>
<feature type="signal peptide" evidence="1">
    <location>
        <begin position="1"/>
        <end position="36"/>
    </location>
</feature>
<dbReference type="OrthoDB" id="1394818at2759"/>